<evidence type="ECO:0000313" key="3">
    <source>
        <dbReference type="Proteomes" id="UP000239388"/>
    </source>
</evidence>
<evidence type="ECO:0000256" key="1">
    <source>
        <dbReference type="SAM" id="Phobius"/>
    </source>
</evidence>
<feature type="transmembrane region" description="Helical" evidence="1">
    <location>
        <begin position="88"/>
        <end position="110"/>
    </location>
</feature>
<dbReference type="Proteomes" id="UP000239388">
    <property type="component" value="Unassembled WGS sequence"/>
</dbReference>
<comment type="caution">
    <text evidence="2">The sequence shown here is derived from an EMBL/GenBank/DDBJ whole genome shotgun (WGS) entry which is preliminary data.</text>
</comment>
<dbReference type="OrthoDB" id="285957at2"/>
<dbReference type="Pfam" id="PF10825">
    <property type="entry name" value="DUF2752"/>
    <property type="match status" value="1"/>
</dbReference>
<feature type="transmembrane region" description="Helical" evidence="1">
    <location>
        <begin position="122"/>
        <end position="141"/>
    </location>
</feature>
<protein>
    <submittedName>
        <fullName evidence="2">DUF2752 domain-containing protein</fullName>
    </submittedName>
</protein>
<keyword evidence="1" id="KW-1133">Transmembrane helix</keyword>
<dbReference type="AlphaFoldDB" id="A0A2S8GFX5"/>
<dbReference type="InterPro" id="IPR021215">
    <property type="entry name" value="DUF2752"/>
</dbReference>
<dbReference type="EMBL" id="PUIB01000001">
    <property type="protein sequence ID" value="PQO43376.1"/>
    <property type="molecule type" value="Genomic_DNA"/>
</dbReference>
<name>A0A2S8GFX5_9BACT</name>
<sequence>MSATSPSSGSLGWFSRSLLGLAGLTLAGLLVTAAMLKPNQQGLGTHQQLGLPPCSSRVWFGVRCPACGMTTSWAYLTKGNVFRSIQSNAAGFLLGLGAMASAPWLLMTALRGRPWLGYPNEIAALVVMCGIAAVMVAEWLYRVM</sequence>
<feature type="transmembrane region" description="Helical" evidence="1">
    <location>
        <begin position="57"/>
        <end position="76"/>
    </location>
</feature>
<evidence type="ECO:0000313" key="2">
    <source>
        <dbReference type="EMBL" id="PQO43376.1"/>
    </source>
</evidence>
<proteinExistence type="predicted"/>
<reference evidence="2 3" key="1">
    <citation type="submission" date="2018-02" db="EMBL/GenBank/DDBJ databases">
        <title>Comparative genomes isolates from brazilian mangrove.</title>
        <authorList>
            <person name="Araujo J.E."/>
            <person name="Taketani R.G."/>
            <person name="Silva M.C.P."/>
            <person name="Loureco M.V."/>
            <person name="Andreote F.D."/>
        </authorList>
    </citation>
    <scope>NUCLEOTIDE SEQUENCE [LARGE SCALE GENOMIC DNA]</scope>
    <source>
        <strain evidence="2 3">NAP PRIS-MGV</strain>
    </source>
</reference>
<dbReference type="RefSeq" id="WP_105350423.1">
    <property type="nucleotide sequence ID" value="NZ_PUIB01000001.1"/>
</dbReference>
<keyword evidence="1" id="KW-0472">Membrane</keyword>
<organism evidence="2 3">
    <name type="scientific">Blastopirellula marina</name>
    <dbReference type="NCBI Taxonomy" id="124"/>
    <lineage>
        <taxon>Bacteria</taxon>
        <taxon>Pseudomonadati</taxon>
        <taxon>Planctomycetota</taxon>
        <taxon>Planctomycetia</taxon>
        <taxon>Pirellulales</taxon>
        <taxon>Pirellulaceae</taxon>
        <taxon>Blastopirellula</taxon>
    </lineage>
</organism>
<keyword evidence="1" id="KW-0812">Transmembrane</keyword>
<accession>A0A2S8GFX5</accession>
<gene>
    <name evidence="2" type="ORF">C5Y98_00225</name>
</gene>